<gene>
    <name evidence="3" type="primary">PLEST003526</name>
    <name evidence="3" type="ORF">PLESTB_000551500</name>
</gene>
<feature type="region of interest" description="Disordered" evidence="1">
    <location>
        <begin position="628"/>
        <end position="660"/>
    </location>
</feature>
<feature type="compositionally biased region" description="Low complexity" evidence="1">
    <location>
        <begin position="147"/>
        <end position="157"/>
    </location>
</feature>
<feature type="region of interest" description="Disordered" evidence="1">
    <location>
        <begin position="336"/>
        <end position="438"/>
    </location>
</feature>
<feature type="compositionally biased region" description="Basic and acidic residues" evidence="1">
    <location>
        <begin position="948"/>
        <end position="957"/>
    </location>
</feature>
<keyword evidence="4" id="KW-1185">Reference proteome</keyword>
<feature type="compositionally biased region" description="Low complexity" evidence="1">
    <location>
        <begin position="1053"/>
        <end position="1069"/>
    </location>
</feature>
<feature type="compositionally biased region" description="Low complexity" evidence="1">
    <location>
        <begin position="193"/>
        <end position="210"/>
    </location>
</feature>
<organism evidence="3 4">
    <name type="scientific">Pleodorina starrii</name>
    <dbReference type="NCBI Taxonomy" id="330485"/>
    <lineage>
        <taxon>Eukaryota</taxon>
        <taxon>Viridiplantae</taxon>
        <taxon>Chlorophyta</taxon>
        <taxon>core chlorophytes</taxon>
        <taxon>Chlorophyceae</taxon>
        <taxon>CS clade</taxon>
        <taxon>Chlamydomonadales</taxon>
        <taxon>Volvocaceae</taxon>
        <taxon>Pleodorina</taxon>
    </lineage>
</organism>
<evidence type="ECO:0000313" key="4">
    <source>
        <dbReference type="Proteomes" id="UP001165080"/>
    </source>
</evidence>
<feature type="compositionally biased region" description="Pro residues" evidence="1">
    <location>
        <begin position="82"/>
        <end position="97"/>
    </location>
</feature>
<protein>
    <recommendedName>
        <fullName evidence="2">HTH three-helical bundle domain-containing protein</fullName>
    </recommendedName>
</protein>
<sequence length="1077" mass="111788">MLSNLQLAGILGLLPQQQGPAGDIQPQNDAPKGQDAVAPQTLSKEEDGADGTACAGPVPPAEAQGPPPGQHQHPHMMHGVPGMPPHPARFAPPPTRWPPSAVAAAHWDYAATACGVLSQQQPPGGGPPGPMQVPPSQPPPGAYPNSQQQGPPGQGPQNQMPSALMSAAPGSASQQPSSAGPSPAATGPPPQAQPTTTSGGPVPGGQLPVQHHPAMPAVRGYPYGPYGEPSPYPPHARPPPGPYHHPGMPGPHGHMVAYHPGFPPMHHLPHRGPYYPHDGRFPPMAPMGHPGYPPPGYFRGHPGMPPPPHPHPAYHYMPPPYGGHHPAMHPGMYHVPQGVPGGPGGQPPQHEAHPRDGTASAASAGTAVCPTGVGSDGGTDPASAARQAGKTVNGSSGGSESEEVGLEAVITLRPGPPEHHHHHHHEDASEERAPPPDGLEVMLVAGGGGGGGNSCTDAAGRPIPSGGMGPGGELLSPDGGPGGMPHPMHHKVAQWPHMAPPPHHAVGGPMPGYEWAPPPPAAMMQGYPPLHASGGWPPYPYDPMAAAAMHHQHMMMGGEEMPEDDNGGAGIGSEMHQVPRRRPSQSSLGGQLSGGGGVPPPPHHLVYGAMRRPPFPQAQHPYAMPMSSGGGKAPFGVDPAAMQRPGSAEAPGPGSMQMQRSGSLGQLFAAVDGQCNVSRRTQRLKKRRSADSAQGQQQPGATPDPFIAAMAAAERAAMGRDSSTGSGAVIGLPPMFPGSAGGARRSSNGSDRTALQCRGMAPGTNNSNRQRSDPGYLIEAGDQGIVGWGLGGGAMGGPMAGLGQLVHYPQQLQQQPQGMQMQGMAMMQQGRRPSENGVGGGGRVINLPKRFEDAIMTLEYPRGPHLGYGPGVCMTYDMPYDDAGPQLEEPVYEEEDEEEGYDVDLGDVVDDSDEDYEAGAAARRVYRGGRAGGAPTSEVVTRKRKAPMMREELPQPEKKRKARDPATISKVVLNCVTILRMVNHDLVYEKEIRNALGNNPDTSKALRLLMNQGKLVRTGQGGRGNPFCYRCTPLGIETLQRIEDAATPDDDPAAGPNPEQRAAAVAVVKPAEPAAEC</sequence>
<dbReference type="PANTHER" id="PTHR34799">
    <property type="entry name" value="OS07G0656300 PROTEIN"/>
    <property type="match status" value="1"/>
</dbReference>
<feature type="region of interest" description="Disordered" evidence="1">
    <location>
        <begin position="1045"/>
        <end position="1069"/>
    </location>
</feature>
<feature type="region of interest" description="Disordered" evidence="1">
    <location>
        <begin position="564"/>
        <end position="600"/>
    </location>
</feature>
<dbReference type="AlphaFoldDB" id="A0A9W6BHW9"/>
<feature type="compositionally biased region" description="Pro residues" evidence="1">
    <location>
        <begin position="124"/>
        <end position="142"/>
    </location>
</feature>
<feature type="domain" description="HTH three-helical bundle" evidence="2">
    <location>
        <begin position="978"/>
        <end position="1008"/>
    </location>
</feature>
<feature type="region of interest" description="Disordered" evidence="1">
    <location>
        <begin position="928"/>
        <end position="963"/>
    </location>
</feature>
<feature type="compositionally biased region" description="Polar residues" evidence="1">
    <location>
        <begin position="691"/>
        <end position="700"/>
    </location>
</feature>
<name>A0A9W6BHW9_9CHLO</name>
<dbReference type="EMBL" id="BRXU01000005">
    <property type="protein sequence ID" value="GLC51816.1"/>
    <property type="molecule type" value="Genomic_DNA"/>
</dbReference>
<feature type="compositionally biased region" description="Basic and acidic residues" evidence="1">
    <location>
        <begin position="425"/>
        <end position="434"/>
    </location>
</feature>
<feature type="compositionally biased region" description="Low complexity" evidence="1">
    <location>
        <begin position="166"/>
        <end position="185"/>
    </location>
</feature>
<comment type="caution">
    <text evidence="3">The sequence shown here is derived from an EMBL/GenBank/DDBJ whole genome shotgun (WGS) entry which is preliminary data.</text>
</comment>
<accession>A0A9W6BHW9</accession>
<feature type="compositionally biased region" description="Low complexity" evidence="1">
    <location>
        <begin position="357"/>
        <end position="367"/>
    </location>
</feature>
<dbReference type="Proteomes" id="UP001165080">
    <property type="component" value="Unassembled WGS sequence"/>
</dbReference>
<evidence type="ECO:0000259" key="2">
    <source>
        <dbReference type="Pfam" id="PF25370"/>
    </source>
</evidence>
<evidence type="ECO:0000256" key="1">
    <source>
        <dbReference type="SAM" id="MobiDB-lite"/>
    </source>
</evidence>
<proteinExistence type="predicted"/>
<feature type="region of interest" description="Disordered" evidence="1">
    <location>
        <begin position="679"/>
        <end position="704"/>
    </location>
</feature>
<evidence type="ECO:0000313" key="3">
    <source>
        <dbReference type="EMBL" id="GLC51816.1"/>
    </source>
</evidence>
<feature type="region of interest" description="Disordered" evidence="1">
    <location>
        <begin position="737"/>
        <end position="776"/>
    </location>
</feature>
<feature type="compositionally biased region" description="Pro residues" evidence="1">
    <location>
        <begin position="57"/>
        <end position="69"/>
    </location>
</feature>
<feature type="region of interest" description="Disordered" evidence="1">
    <location>
        <begin position="16"/>
        <end position="99"/>
    </location>
</feature>
<dbReference type="PANTHER" id="PTHR34799:SF2">
    <property type="entry name" value="OS07G0656300 PROTEIN"/>
    <property type="match status" value="1"/>
</dbReference>
<reference evidence="3 4" key="1">
    <citation type="journal article" date="2023" name="Commun. Biol.">
        <title>Reorganization of the ancestral sex-determining regions during the evolution of trioecy in Pleodorina starrii.</title>
        <authorList>
            <person name="Takahashi K."/>
            <person name="Suzuki S."/>
            <person name="Kawai-Toyooka H."/>
            <person name="Yamamoto K."/>
            <person name="Hamaji T."/>
            <person name="Ootsuki R."/>
            <person name="Yamaguchi H."/>
            <person name="Kawachi M."/>
            <person name="Higashiyama T."/>
            <person name="Nozaki H."/>
        </authorList>
    </citation>
    <scope>NUCLEOTIDE SEQUENCE [LARGE SCALE GENOMIC DNA]</scope>
    <source>
        <strain evidence="3 4">NIES-4479</strain>
    </source>
</reference>
<feature type="region of interest" description="Disordered" evidence="1">
    <location>
        <begin position="117"/>
        <end position="222"/>
    </location>
</feature>
<dbReference type="InterPro" id="IPR057523">
    <property type="entry name" value="HTH_74"/>
</dbReference>
<dbReference type="Pfam" id="PF25370">
    <property type="entry name" value="HTH_74"/>
    <property type="match status" value="1"/>
</dbReference>